<evidence type="ECO:0000259" key="1">
    <source>
        <dbReference type="SMART" id="SM00651"/>
    </source>
</evidence>
<feature type="domain" description="Sm" evidence="1">
    <location>
        <begin position="193"/>
        <end position="294"/>
    </location>
</feature>
<proteinExistence type="predicted"/>
<dbReference type="STRING" id="431595.K3X891"/>
<dbReference type="Pfam" id="PF01423">
    <property type="entry name" value="LSM"/>
    <property type="match status" value="1"/>
</dbReference>
<sequence length="302" mass="34237">MVDPVLMEARLRAYYATHNPDNKQNIAEIVRRYAGREQELCAKLKKKYGIAPDLSGGPSPAAGDAVTAEKQKPAESSAAVKYDPAFVPYAIPPSAGGALDFRAPEFDPVQALRMQKQLPSLPQAHPLDNIQKCRYLLPESDPHYQKVVVHAKKSSAEKSASNTERVVKKEPTPTLFDRLADTYMEGPFVMLRRCFLERKRIVVVVRRVNSIRGTCVGFLKAFDKHMNIVLMDVTETCISHDTHAKMLRDVRDGKLQAESTLFSVADPRRNRRFTHQQYAKQLFVRGDNVVMVMEDSRWRRVE</sequence>
<dbReference type="HOGENOM" id="CLU_859144_0_0_1"/>
<dbReference type="PANTHER" id="PTHR21415">
    <property type="entry name" value="U7 SNRNA-ASSOCIATED SM-LIKE PROTEIN LSM11"/>
    <property type="match status" value="1"/>
</dbReference>
<reference evidence="3" key="1">
    <citation type="journal article" date="2010" name="Genome Biol.">
        <title>Genome sequence of the necrotrophic plant pathogen Pythium ultimum reveals original pathogenicity mechanisms and effector repertoire.</title>
        <authorList>
            <person name="Levesque C.A."/>
            <person name="Brouwer H."/>
            <person name="Cano L."/>
            <person name="Hamilton J.P."/>
            <person name="Holt C."/>
            <person name="Huitema E."/>
            <person name="Raffaele S."/>
            <person name="Robideau G.P."/>
            <person name="Thines M."/>
            <person name="Win J."/>
            <person name="Zerillo M.M."/>
            <person name="Beakes G.W."/>
            <person name="Boore J.L."/>
            <person name="Busam D."/>
            <person name="Dumas B."/>
            <person name="Ferriera S."/>
            <person name="Fuerstenberg S.I."/>
            <person name="Gachon C.M."/>
            <person name="Gaulin E."/>
            <person name="Govers F."/>
            <person name="Grenville-Briggs L."/>
            <person name="Horner N."/>
            <person name="Hostetler J."/>
            <person name="Jiang R.H."/>
            <person name="Johnson J."/>
            <person name="Krajaejun T."/>
            <person name="Lin H."/>
            <person name="Meijer H.J."/>
            <person name="Moore B."/>
            <person name="Morris P."/>
            <person name="Phuntmart V."/>
            <person name="Puiu D."/>
            <person name="Shetty J."/>
            <person name="Stajich J.E."/>
            <person name="Tripathy S."/>
            <person name="Wawra S."/>
            <person name="van West P."/>
            <person name="Whitty B.R."/>
            <person name="Coutinho P.M."/>
            <person name="Henrissat B."/>
            <person name="Martin F."/>
            <person name="Thomas P.D."/>
            <person name="Tyler B.M."/>
            <person name="De Vries R.P."/>
            <person name="Kamoun S."/>
            <person name="Yandell M."/>
            <person name="Tisserat N."/>
            <person name="Buell C.R."/>
        </authorList>
    </citation>
    <scope>NUCLEOTIDE SEQUENCE</scope>
    <source>
        <strain evidence="3">DAOM:BR144</strain>
    </source>
</reference>
<keyword evidence="3" id="KW-1185">Reference proteome</keyword>
<dbReference type="EMBL" id="GL376609">
    <property type="status" value="NOT_ANNOTATED_CDS"/>
    <property type="molecule type" value="Genomic_DNA"/>
</dbReference>
<dbReference type="SMART" id="SM00651">
    <property type="entry name" value="Sm"/>
    <property type="match status" value="1"/>
</dbReference>
<reference evidence="2" key="3">
    <citation type="submission" date="2015-02" db="UniProtKB">
        <authorList>
            <consortium name="EnsemblProtists"/>
        </authorList>
    </citation>
    <scope>IDENTIFICATION</scope>
    <source>
        <strain evidence="2">DAOM BR144</strain>
    </source>
</reference>
<evidence type="ECO:0000313" key="3">
    <source>
        <dbReference type="Proteomes" id="UP000019132"/>
    </source>
</evidence>
<reference evidence="3" key="2">
    <citation type="submission" date="2010-04" db="EMBL/GenBank/DDBJ databases">
        <authorList>
            <person name="Buell R."/>
            <person name="Hamilton J."/>
            <person name="Hostetler J."/>
        </authorList>
    </citation>
    <scope>NUCLEOTIDE SEQUENCE [LARGE SCALE GENOMIC DNA]</scope>
    <source>
        <strain evidence="3">DAOM:BR144</strain>
    </source>
</reference>
<protein>
    <recommendedName>
        <fullName evidence="1">Sm domain-containing protein</fullName>
    </recommendedName>
</protein>
<dbReference type="GO" id="GO:0006398">
    <property type="term" value="P:mRNA 3'-end processing by stem-loop binding and cleavage"/>
    <property type="evidence" value="ECO:0007669"/>
    <property type="project" value="TreeGrafter"/>
</dbReference>
<name>K3X891_GLOUD</name>
<organism evidence="2 3">
    <name type="scientific">Globisporangium ultimum (strain ATCC 200006 / CBS 805.95 / DAOM BR144)</name>
    <name type="common">Pythium ultimum</name>
    <dbReference type="NCBI Taxonomy" id="431595"/>
    <lineage>
        <taxon>Eukaryota</taxon>
        <taxon>Sar</taxon>
        <taxon>Stramenopiles</taxon>
        <taxon>Oomycota</taxon>
        <taxon>Peronosporomycetes</taxon>
        <taxon>Pythiales</taxon>
        <taxon>Pythiaceae</taxon>
        <taxon>Globisporangium</taxon>
    </lineage>
</organism>
<dbReference type="InterPro" id="IPR001163">
    <property type="entry name" value="Sm_dom_euk/arc"/>
</dbReference>
<evidence type="ECO:0000313" key="2">
    <source>
        <dbReference type="EnsemblProtists" id="PYU1_T013440"/>
    </source>
</evidence>
<dbReference type="GO" id="GO:0071209">
    <property type="term" value="F:U7 snRNA binding"/>
    <property type="evidence" value="ECO:0007669"/>
    <property type="project" value="InterPro"/>
</dbReference>
<dbReference type="GO" id="GO:0005683">
    <property type="term" value="C:U7 snRNP"/>
    <property type="evidence" value="ECO:0007669"/>
    <property type="project" value="TreeGrafter"/>
</dbReference>
<dbReference type="PANTHER" id="PTHR21415:SF1">
    <property type="entry name" value="U7 SNRNA-ASSOCIATED SM-LIKE PROTEIN LSM11"/>
    <property type="match status" value="1"/>
</dbReference>
<dbReference type="SUPFAM" id="SSF50182">
    <property type="entry name" value="Sm-like ribonucleoproteins"/>
    <property type="match status" value="1"/>
</dbReference>
<dbReference type="VEuPathDB" id="FungiDB:PYU1_G013411"/>
<dbReference type="AlphaFoldDB" id="K3X891"/>
<dbReference type="EnsemblProtists" id="PYU1_T013440">
    <property type="protein sequence ID" value="PYU1_T013440"/>
    <property type="gene ID" value="PYU1_G013411"/>
</dbReference>
<dbReference type="Proteomes" id="UP000019132">
    <property type="component" value="Unassembled WGS sequence"/>
</dbReference>
<accession>K3X891</accession>
<dbReference type="eggNOG" id="ENOG502QRZV">
    <property type="taxonomic scope" value="Eukaryota"/>
</dbReference>
<dbReference type="InParanoid" id="K3X891"/>
<dbReference type="OMA" id="HERLPHT"/>
<dbReference type="InterPro" id="IPR039267">
    <property type="entry name" value="Lsm11"/>
</dbReference>
<dbReference type="InterPro" id="IPR010920">
    <property type="entry name" value="LSM_dom_sf"/>
</dbReference>
<dbReference type="Gene3D" id="2.30.30.100">
    <property type="match status" value="1"/>
</dbReference>